<evidence type="ECO:0000313" key="3">
    <source>
        <dbReference type="Proteomes" id="UP000007832"/>
    </source>
</evidence>
<accession>F9NUA4</accession>
<evidence type="ECO:0000256" key="1">
    <source>
        <dbReference type="SAM" id="MobiDB-lite"/>
    </source>
</evidence>
<reference evidence="2 3" key="1">
    <citation type="submission" date="2011-07" db="EMBL/GenBank/DDBJ databases">
        <title>Genome Sequence of Propionibacterium acnes SK182B-JCVI.</title>
        <authorList>
            <person name="Durkin A.S."/>
            <person name="Madupu R."/>
            <person name="Hostetler J."/>
            <person name="Radune D."/>
            <person name="Torralba M."/>
            <person name="Methe B."/>
            <person name="Sutton G."/>
            <person name="Strausberg R.L."/>
            <person name="Nelson K.E."/>
        </authorList>
    </citation>
    <scope>NUCLEOTIDE SEQUENCE [LARGE SCALE GENOMIC DNA]</scope>
    <source>
        <strain evidence="2 3">SK182B-JCVI</strain>
    </source>
</reference>
<proteinExistence type="predicted"/>
<comment type="caution">
    <text evidence="2">The sequence shown here is derived from an EMBL/GenBank/DDBJ whole genome shotgun (WGS) entry which is preliminary data.</text>
</comment>
<feature type="region of interest" description="Disordered" evidence="1">
    <location>
        <begin position="20"/>
        <end position="43"/>
    </location>
</feature>
<name>F9NUA4_9ACTN</name>
<organism evidence="2 3">
    <name type="scientific">[Propionibacterium] namnetense SK182B-JCVI</name>
    <dbReference type="NCBI Taxonomy" id="1051006"/>
    <lineage>
        <taxon>Bacteria</taxon>
        <taxon>Bacillati</taxon>
        <taxon>Actinomycetota</taxon>
        <taxon>Actinomycetes</taxon>
        <taxon>Propionibacteriales</taxon>
        <taxon>Propionibacteriaceae</taxon>
        <taxon>Cutibacterium</taxon>
    </lineage>
</organism>
<dbReference type="EMBL" id="AFUN01000007">
    <property type="protein sequence ID" value="EGR97883.1"/>
    <property type="molecule type" value="Genomic_DNA"/>
</dbReference>
<gene>
    <name evidence="2" type="ORF">HMPREF1162_0635</name>
</gene>
<sequence>MGHFQEVFKRRHAEMTDSLDESVENIDGSPRIGKGTVRRRRRGVKKLRQRAELVVSDFFSGKH</sequence>
<evidence type="ECO:0000313" key="2">
    <source>
        <dbReference type="EMBL" id="EGR97883.1"/>
    </source>
</evidence>
<dbReference type="AlphaFoldDB" id="F9NUA4"/>
<protein>
    <submittedName>
        <fullName evidence="2">Uncharacterized protein</fullName>
    </submittedName>
</protein>
<dbReference type="Proteomes" id="UP000007832">
    <property type="component" value="Unassembled WGS sequence"/>
</dbReference>